<evidence type="ECO:0000313" key="2">
    <source>
        <dbReference type="EMBL" id="WXB10949.1"/>
    </source>
</evidence>
<dbReference type="Proteomes" id="UP001370348">
    <property type="component" value="Chromosome"/>
</dbReference>
<dbReference type="PANTHER" id="PTHR23150:SF19">
    <property type="entry name" value="FORMYLGLYCINE-GENERATING ENZYME"/>
    <property type="match status" value="1"/>
</dbReference>
<accession>A0ABZ2LMT9</accession>
<gene>
    <name evidence="2" type="ORF">LZC94_24065</name>
</gene>
<dbReference type="SUPFAM" id="SSF56436">
    <property type="entry name" value="C-type lectin-like"/>
    <property type="match status" value="1"/>
</dbReference>
<protein>
    <submittedName>
        <fullName evidence="2">Formylglycine-generating enzyme family protein</fullName>
    </submittedName>
</protein>
<sequence>MKGPKMVRVGNDAGGDASISFCIDSTEVTREQYDEFLSADGGGADKALEECSFNLFYQPYQHEDAGPPPNAPGSTPVVYIDWCDAYAYCAWAGKRLCGRIGKDGLTLGQSSDPRASQWTFACSAGGSRNYPYGNSYEPGKCNDGTTMPRYLAAIDEYSQCTGGVEGLLAMSGNAYEWENACDYWACHVRGGSYQGGRNPDADSFSCKVPAQRDGFNRRNRANDVGFRCCSNP</sequence>
<dbReference type="PANTHER" id="PTHR23150">
    <property type="entry name" value="SULFATASE MODIFYING FACTOR 1, 2"/>
    <property type="match status" value="1"/>
</dbReference>
<keyword evidence="3" id="KW-1185">Reference proteome</keyword>
<evidence type="ECO:0000313" key="3">
    <source>
        <dbReference type="Proteomes" id="UP001370348"/>
    </source>
</evidence>
<dbReference type="RefSeq" id="WP_394820565.1">
    <property type="nucleotide sequence ID" value="NZ_CP089984.1"/>
</dbReference>
<dbReference type="Gene3D" id="3.90.1580.10">
    <property type="entry name" value="paralog of FGE (formylglycine-generating enzyme)"/>
    <property type="match status" value="1"/>
</dbReference>
<proteinExistence type="predicted"/>
<dbReference type="InterPro" id="IPR051043">
    <property type="entry name" value="Sulfatase_Mod_Factor_Kinase"/>
</dbReference>
<feature type="domain" description="Sulfatase-modifying factor enzyme-like" evidence="1">
    <location>
        <begin position="20"/>
        <end position="228"/>
    </location>
</feature>
<dbReference type="InterPro" id="IPR042095">
    <property type="entry name" value="SUMF_sf"/>
</dbReference>
<dbReference type="InterPro" id="IPR005532">
    <property type="entry name" value="SUMF_dom"/>
</dbReference>
<reference evidence="2 3" key="1">
    <citation type="submission" date="2021-12" db="EMBL/GenBank/DDBJ databases">
        <title>Discovery of the Pendulisporaceae a myxobacterial family with distinct sporulation behavior and unique specialized metabolism.</title>
        <authorList>
            <person name="Garcia R."/>
            <person name="Popoff A."/>
            <person name="Bader C.D."/>
            <person name="Loehr J."/>
            <person name="Walesch S."/>
            <person name="Walt C."/>
            <person name="Boldt J."/>
            <person name="Bunk B."/>
            <person name="Haeckl F.J.F.P.J."/>
            <person name="Gunesch A.P."/>
            <person name="Birkelbach J."/>
            <person name="Nuebel U."/>
            <person name="Pietschmann T."/>
            <person name="Bach T."/>
            <person name="Mueller R."/>
        </authorList>
    </citation>
    <scope>NUCLEOTIDE SEQUENCE [LARGE SCALE GENOMIC DNA]</scope>
    <source>
        <strain evidence="2 3">MSr11954</strain>
    </source>
</reference>
<name>A0ABZ2LMT9_9BACT</name>
<dbReference type="InterPro" id="IPR016187">
    <property type="entry name" value="CTDL_fold"/>
</dbReference>
<organism evidence="2 3">
    <name type="scientific">Pendulispora albinea</name>
    <dbReference type="NCBI Taxonomy" id="2741071"/>
    <lineage>
        <taxon>Bacteria</taxon>
        <taxon>Pseudomonadati</taxon>
        <taxon>Myxococcota</taxon>
        <taxon>Myxococcia</taxon>
        <taxon>Myxococcales</taxon>
        <taxon>Sorangiineae</taxon>
        <taxon>Pendulisporaceae</taxon>
        <taxon>Pendulispora</taxon>
    </lineage>
</organism>
<dbReference type="Pfam" id="PF03781">
    <property type="entry name" value="FGE-sulfatase"/>
    <property type="match status" value="1"/>
</dbReference>
<evidence type="ECO:0000259" key="1">
    <source>
        <dbReference type="Pfam" id="PF03781"/>
    </source>
</evidence>
<dbReference type="EMBL" id="CP089984">
    <property type="protein sequence ID" value="WXB10949.1"/>
    <property type="molecule type" value="Genomic_DNA"/>
</dbReference>